<dbReference type="Pfam" id="PF23552">
    <property type="entry name" value="ParB_C"/>
    <property type="match status" value="1"/>
</dbReference>
<keyword evidence="3" id="KW-0159">Chromosome partition</keyword>
<dbReference type="RefSeq" id="WP_253449963.1">
    <property type="nucleotide sequence ID" value="NZ_JALJYF010000002.1"/>
</dbReference>
<dbReference type="InterPro" id="IPR057240">
    <property type="entry name" value="ParB_dimer_C"/>
</dbReference>
<evidence type="ECO:0000256" key="3">
    <source>
        <dbReference type="ARBA" id="ARBA00022829"/>
    </source>
</evidence>
<evidence type="ECO:0000313" key="8">
    <source>
        <dbReference type="EMBL" id="MCP1728231.1"/>
    </source>
</evidence>
<evidence type="ECO:0000313" key="9">
    <source>
        <dbReference type="Proteomes" id="UP001523550"/>
    </source>
</evidence>
<dbReference type="PANTHER" id="PTHR33375:SF1">
    <property type="entry name" value="CHROMOSOME-PARTITIONING PROTEIN PARB-RELATED"/>
    <property type="match status" value="1"/>
</dbReference>
<keyword evidence="9" id="KW-1185">Reference proteome</keyword>
<dbReference type="Pfam" id="PF17762">
    <property type="entry name" value="HTH_ParB"/>
    <property type="match status" value="1"/>
</dbReference>
<dbReference type="EMBL" id="JALJYF010000002">
    <property type="protein sequence ID" value="MCP1728231.1"/>
    <property type="molecule type" value="Genomic_DNA"/>
</dbReference>
<dbReference type="InterPro" id="IPR003115">
    <property type="entry name" value="ParB_N"/>
</dbReference>
<evidence type="ECO:0000256" key="1">
    <source>
        <dbReference type="ARBA" id="ARBA00006295"/>
    </source>
</evidence>
<dbReference type="NCBIfam" id="TIGR00180">
    <property type="entry name" value="parB_part"/>
    <property type="match status" value="1"/>
</dbReference>
<sequence>MAAKKRGLGRGLDALLAGSTEDSPEQAVEKGEASLRDLPVDLIEPGRYQPRTGMDPEALNELADSIRSQGVVQPVVVRALSEGRYELIAGERRWRAAQKAGLHEIPAVIRKVPDQAAIAMALIENIQRENLSALEEAKALARLIEEFELSQQAAAEAVGRSRTSVTNLLRLLDLEPDVRDLVEGRKLEMGHARALLAIKGHDQVALANHVAARGLSVRETEKLVRRRLSESKDGPAKPDRRRKDPDLERLEQDLTDRLGARVALEQGRGGKGKLVIRYTSLDELDGILERIQ</sequence>
<keyword evidence="4" id="KW-0238">DNA-binding</keyword>
<accession>A0ABT1GA72</accession>
<feature type="region of interest" description="Disordered" evidence="6">
    <location>
        <begin position="226"/>
        <end position="250"/>
    </location>
</feature>
<organism evidence="8 9">
    <name type="scientific">Natronospira proteinivora</name>
    <dbReference type="NCBI Taxonomy" id="1807133"/>
    <lineage>
        <taxon>Bacteria</taxon>
        <taxon>Pseudomonadati</taxon>
        <taxon>Pseudomonadota</taxon>
        <taxon>Gammaproteobacteria</taxon>
        <taxon>Natronospirales</taxon>
        <taxon>Natronospiraceae</taxon>
        <taxon>Natronospira</taxon>
    </lineage>
</organism>
<protein>
    <recommendedName>
        <fullName evidence="2">Probable chromosome-partitioning protein ParB</fullName>
    </recommendedName>
</protein>
<dbReference type="Gene3D" id="1.10.10.2830">
    <property type="match status" value="1"/>
</dbReference>
<dbReference type="Pfam" id="PF02195">
    <property type="entry name" value="ParB_N"/>
    <property type="match status" value="1"/>
</dbReference>
<dbReference type="SMART" id="SM00470">
    <property type="entry name" value="ParB"/>
    <property type="match status" value="1"/>
</dbReference>
<evidence type="ECO:0000256" key="4">
    <source>
        <dbReference type="ARBA" id="ARBA00023125"/>
    </source>
</evidence>
<gene>
    <name evidence="8" type="ORF">J2T60_002231</name>
</gene>
<comment type="caution">
    <text evidence="8">The sequence shown here is derived from an EMBL/GenBank/DDBJ whole genome shotgun (WGS) entry which is preliminary data.</text>
</comment>
<dbReference type="SUPFAM" id="SSF110849">
    <property type="entry name" value="ParB/Sulfiredoxin"/>
    <property type="match status" value="1"/>
</dbReference>
<feature type="region of interest" description="Disordered" evidence="6">
    <location>
        <begin position="14"/>
        <end position="34"/>
    </location>
</feature>
<evidence type="ECO:0000259" key="7">
    <source>
        <dbReference type="SMART" id="SM00470"/>
    </source>
</evidence>
<dbReference type="InterPro" id="IPR004437">
    <property type="entry name" value="ParB/RepB/Spo0J"/>
</dbReference>
<reference evidence="8 9" key="1">
    <citation type="submission" date="2022-03" db="EMBL/GenBank/DDBJ databases">
        <title>Genomic Encyclopedia of Type Strains, Phase III (KMG-III): the genomes of soil and plant-associated and newly described type strains.</title>
        <authorList>
            <person name="Whitman W."/>
        </authorList>
    </citation>
    <scope>NUCLEOTIDE SEQUENCE [LARGE SCALE GENOMIC DNA]</scope>
    <source>
        <strain evidence="8 9">BSker1</strain>
    </source>
</reference>
<comment type="function">
    <text evidence="5">Involved in chromosome partition. Localize to both poles of the predivisional cell following completion of DNA replication. Binds to the DNA origin of replication.</text>
</comment>
<dbReference type="SUPFAM" id="SSF109709">
    <property type="entry name" value="KorB DNA-binding domain-like"/>
    <property type="match status" value="1"/>
</dbReference>
<dbReference type="InterPro" id="IPR050336">
    <property type="entry name" value="Chromosome_partition/occlusion"/>
</dbReference>
<dbReference type="Proteomes" id="UP001523550">
    <property type="component" value="Unassembled WGS sequence"/>
</dbReference>
<evidence type="ECO:0000256" key="6">
    <source>
        <dbReference type="SAM" id="MobiDB-lite"/>
    </source>
</evidence>
<dbReference type="InterPro" id="IPR041468">
    <property type="entry name" value="HTH_ParB/Spo0J"/>
</dbReference>
<evidence type="ECO:0000256" key="2">
    <source>
        <dbReference type="ARBA" id="ARBA00022372"/>
    </source>
</evidence>
<name>A0ABT1GA72_9GAMM</name>
<dbReference type="CDD" id="cd16393">
    <property type="entry name" value="SPO0J_N"/>
    <property type="match status" value="1"/>
</dbReference>
<comment type="similarity">
    <text evidence="1">Belongs to the ParB family.</text>
</comment>
<dbReference type="InterPro" id="IPR036086">
    <property type="entry name" value="ParB/Sulfiredoxin_sf"/>
</dbReference>
<evidence type="ECO:0000256" key="5">
    <source>
        <dbReference type="ARBA" id="ARBA00025472"/>
    </source>
</evidence>
<dbReference type="Gene3D" id="3.90.1530.30">
    <property type="match status" value="1"/>
</dbReference>
<feature type="domain" description="ParB-like N-terminal" evidence="7">
    <location>
        <begin position="36"/>
        <end position="126"/>
    </location>
</feature>
<dbReference type="PANTHER" id="PTHR33375">
    <property type="entry name" value="CHROMOSOME-PARTITIONING PROTEIN PARB-RELATED"/>
    <property type="match status" value="1"/>
</dbReference>
<proteinExistence type="inferred from homology"/>